<dbReference type="GO" id="GO:0005737">
    <property type="term" value="C:cytoplasm"/>
    <property type="evidence" value="ECO:0007669"/>
    <property type="project" value="TreeGrafter"/>
</dbReference>
<dbReference type="SUPFAM" id="SSF51556">
    <property type="entry name" value="Metallo-dependent hydrolases"/>
    <property type="match status" value="1"/>
</dbReference>
<dbReference type="GO" id="GO:0019748">
    <property type="term" value="P:secondary metabolic process"/>
    <property type="evidence" value="ECO:0007669"/>
    <property type="project" value="TreeGrafter"/>
</dbReference>
<dbReference type="AlphaFoldDB" id="A0A1S1QPJ5"/>
<dbReference type="Gene3D" id="3.20.20.140">
    <property type="entry name" value="Metal-dependent hydrolases"/>
    <property type="match status" value="1"/>
</dbReference>
<feature type="domain" description="Amidohydrolase-related" evidence="2">
    <location>
        <begin position="80"/>
        <end position="390"/>
    </location>
</feature>
<gene>
    <name evidence="3" type="ORF">CC117_21720</name>
</gene>
<protein>
    <submittedName>
        <fullName evidence="3">Amidohydrolase</fullName>
    </submittedName>
</protein>
<dbReference type="InterPro" id="IPR032465">
    <property type="entry name" value="ACMSD"/>
</dbReference>
<comment type="caution">
    <text evidence="3">The sequence shown here is derived from an EMBL/GenBank/DDBJ whole genome shotgun (WGS) entry which is preliminary data.</text>
</comment>
<organism evidence="3 4">
    <name type="scientific">Parafrankia colletiae</name>
    <dbReference type="NCBI Taxonomy" id="573497"/>
    <lineage>
        <taxon>Bacteria</taxon>
        <taxon>Bacillati</taxon>
        <taxon>Actinomycetota</taxon>
        <taxon>Actinomycetes</taxon>
        <taxon>Frankiales</taxon>
        <taxon>Frankiaceae</taxon>
        <taxon>Parafrankia</taxon>
    </lineage>
</organism>
<keyword evidence="4" id="KW-1185">Reference proteome</keyword>
<evidence type="ECO:0000313" key="4">
    <source>
        <dbReference type="Proteomes" id="UP000179627"/>
    </source>
</evidence>
<dbReference type="OrthoDB" id="8673349at2"/>
<dbReference type="PANTHER" id="PTHR21240:SF28">
    <property type="entry name" value="ISO-OROTATE DECARBOXYLASE (EUROFUNG)"/>
    <property type="match status" value="1"/>
</dbReference>
<sequence>MDYSLIDADGHYYEPDDCFSRHIEARYRDATVQVRRGADGLGRVFLGGRRTFMSVMPGDYASAPGALQGLFMGEVADGFTHREVINAKDHPEFTHRAARLALMDTQGVEATLMLPTLAVAVEQDMVGDVELTYASLRAFNRWLEEDWGYSAQNRIFAVPMLSLLDLDQAMAELRRVLDAGARLVHLRPGPVGGRSPAHPDLDPFWAAVAEAGVPVVFHVSNSGYNLAYGTLWSEDPANPSHLQSPLQWALCNTERPIVDTLTALTLHNLFGRHPNVRVVSIENGSNWVRPLLKNVDKAAALGRRGPALGGSLPARPSEVLAEHLWVCPFPEDDVRDLITVLGPERVLFGSDYPHPEGLRHPADFVGLLEGCDEVTTRRVLRGNIAELLGIPDRRPAARPA</sequence>
<dbReference type="InterPro" id="IPR032466">
    <property type="entry name" value="Metal_Hydrolase"/>
</dbReference>
<keyword evidence="3" id="KW-0378">Hydrolase</keyword>
<evidence type="ECO:0000259" key="2">
    <source>
        <dbReference type="Pfam" id="PF04909"/>
    </source>
</evidence>
<dbReference type="InterPro" id="IPR006680">
    <property type="entry name" value="Amidohydro-rel"/>
</dbReference>
<evidence type="ECO:0000313" key="3">
    <source>
        <dbReference type="EMBL" id="OHV34254.1"/>
    </source>
</evidence>
<proteinExistence type="predicted"/>
<dbReference type="GO" id="GO:0016831">
    <property type="term" value="F:carboxy-lyase activity"/>
    <property type="evidence" value="ECO:0007669"/>
    <property type="project" value="InterPro"/>
</dbReference>
<accession>A0A1S1QPJ5</accession>
<reference evidence="4" key="1">
    <citation type="submission" date="2016-07" db="EMBL/GenBank/DDBJ databases">
        <title>Sequence Frankia sp. strain CcI1.17.</title>
        <authorList>
            <person name="Ghodhbane-Gtari F."/>
            <person name="Swanson E."/>
            <person name="Gueddou A."/>
            <person name="Morris K."/>
            <person name="Hezbri K."/>
            <person name="Ktari A."/>
            <person name="Nouioui I."/>
            <person name="Abebe-Akele F."/>
            <person name="Simpson S."/>
            <person name="Thomas K."/>
            <person name="Gtari M."/>
            <person name="Tisa L.S."/>
            <person name="Hurst S."/>
        </authorList>
    </citation>
    <scope>NUCLEOTIDE SEQUENCE [LARGE SCALE GENOMIC DNA]</scope>
    <source>
        <strain evidence="4">Cc1.17</strain>
    </source>
</reference>
<keyword evidence="1" id="KW-0456">Lyase</keyword>
<dbReference type="Proteomes" id="UP000179627">
    <property type="component" value="Unassembled WGS sequence"/>
</dbReference>
<dbReference type="GO" id="GO:0016787">
    <property type="term" value="F:hydrolase activity"/>
    <property type="evidence" value="ECO:0007669"/>
    <property type="project" value="UniProtKB-KW"/>
</dbReference>
<evidence type="ECO:0000256" key="1">
    <source>
        <dbReference type="ARBA" id="ARBA00023239"/>
    </source>
</evidence>
<dbReference type="RefSeq" id="WP_071086385.1">
    <property type="nucleotide sequence ID" value="NZ_MBLM01000128.1"/>
</dbReference>
<dbReference type="Pfam" id="PF04909">
    <property type="entry name" value="Amidohydro_2"/>
    <property type="match status" value="1"/>
</dbReference>
<name>A0A1S1QPJ5_9ACTN</name>
<dbReference type="PANTHER" id="PTHR21240">
    <property type="entry name" value="2-AMINO-3-CARBOXYLMUCONATE-6-SEMIALDEHYDE DECARBOXYLASE"/>
    <property type="match status" value="1"/>
</dbReference>
<dbReference type="EMBL" id="MBLM01000128">
    <property type="protein sequence ID" value="OHV34254.1"/>
    <property type="molecule type" value="Genomic_DNA"/>
</dbReference>